<keyword evidence="2" id="KW-0812">Transmembrane</keyword>
<evidence type="ECO:0000256" key="2">
    <source>
        <dbReference type="SAM" id="Phobius"/>
    </source>
</evidence>
<reference evidence="3 4" key="1">
    <citation type="submission" date="2018-04" db="EMBL/GenBank/DDBJ databases">
        <authorList>
            <person name="Vogel A."/>
        </authorList>
    </citation>
    <scope>NUCLEOTIDE SEQUENCE [LARGE SCALE GENOMIC DNA]</scope>
</reference>
<proteinExistence type="predicted"/>
<keyword evidence="4" id="KW-1185">Reference proteome</keyword>
<dbReference type="SUPFAM" id="SSF103511">
    <property type="entry name" value="Chlorophyll a-b binding protein"/>
    <property type="match status" value="1"/>
</dbReference>
<feature type="transmembrane region" description="Helical" evidence="2">
    <location>
        <begin position="150"/>
        <end position="167"/>
    </location>
</feature>
<evidence type="ECO:0000313" key="3">
    <source>
        <dbReference type="EMBL" id="VFQ93182.1"/>
    </source>
</evidence>
<keyword evidence="2" id="KW-1133">Transmembrane helix</keyword>
<dbReference type="EMBL" id="OOIL02004817">
    <property type="protein sequence ID" value="VFQ93182.1"/>
    <property type="molecule type" value="Genomic_DNA"/>
</dbReference>
<protein>
    <submittedName>
        <fullName evidence="3">Uncharacterized protein</fullName>
    </submittedName>
</protein>
<sequence>MATVSFSRSLIALSPFKPHAQTYLRFALRAAAGDSPSGPEEAKSQATSSEPDDFDSRLSRFRIRYRTGVGKKAERRKARQAKMRGSEPGSGIYLPPVPLQEPASEGLNVEFGFTRYSERANGRIAILGLFALLMVELATGQAVVKYHTPAVVVLQVYFVAAAVAVYAKYEKERLSVWPGSPPAEE</sequence>
<accession>A0A484MW59</accession>
<dbReference type="OrthoDB" id="1934145at2759"/>
<evidence type="ECO:0000313" key="4">
    <source>
        <dbReference type="Proteomes" id="UP000595140"/>
    </source>
</evidence>
<dbReference type="AlphaFoldDB" id="A0A484MW59"/>
<feature type="region of interest" description="Disordered" evidence="1">
    <location>
        <begin position="31"/>
        <end position="54"/>
    </location>
</feature>
<organism evidence="3 4">
    <name type="scientific">Cuscuta campestris</name>
    <dbReference type="NCBI Taxonomy" id="132261"/>
    <lineage>
        <taxon>Eukaryota</taxon>
        <taxon>Viridiplantae</taxon>
        <taxon>Streptophyta</taxon>
        <taxon>Embryophyta</taxon>
        <taxon>Tracheophyta</taxon>
        <taxon>Spermatophyta</taxon>
        <taxon>Magnoliopsida</taxon>
        <taxon>eudicotyledons</taxon>
        <taxon>Gunneridae</taxon>
        <taxon>Pentapetalae</taxon>
        <taxon>asterids</taxon>
        <taxon>lamiids</taxon>
        <taxon>Solanales</taxon>
        <taxon>Convolvulaceae</taxon>
        <taxon>Cuscuteae</taxon>
        <taxon>Cuscuta</taxon>
        <taxon>Cuscuta subgen. Grammica</taxon>
        <taxon>Cuscuta sect. Cleistogrammica</taxon>
    </lineage>
</organism>
<name>A0A484MW59_9ASTE</name>
<gene>
    <name evidence="3" type="ORF">CCAM_LOCUS34958</name>
</gene>
<keyword evidence="2" id="KW-0472">Membrane</keyword>
<evidence type="ECO:0000256" key="1">
    <source>
        <dbReference type="SAM" id="MobiDB-lite"/>
    </source>
</evidence>
<feature type="transmembrane region" description="Helical" evidence="2">
    <location>
        <begin position="124"/>
        <end position="144"/>
    </location>
</feature>
<dbReference type="Proteomes" id="UP000595140">
    <property type="component" value="Unassembled WGS sequence"/>
</dbReference>